<comment type="subcellular location">
    <subcellularLocation>
        <location evidence="1 6">Bacterial flagellum basal body</location>
    </subcellularLocation>
</comment>
<evidence type="ECO:0000313" key="8">
    <source>
        <dbReference type="EMBL" id="NKZ24022.1"/>
    </source>
</evidence>
<dbReference type="RefSeq" id="WP_168721823.1">
    <property type="nucleotide sequence ID" value="NZ_JAAXPN010000003.1"/>
</dbReference>
<dbReference type="GO" id="GO:0071978">
    <property type="term" value="P:bacterial-type flagellum-dependent swarming motility"/>
    <property type="evidence" value="ECO:0007669"/>
    <property type="project" value="TreeGrafter"/>
</dbReference>
<evidence type="ECO:0000256" key="5">
    <source>
        <dbReference type="ARBA" id="ARBA00025933"/>
    </source>
</evidence>
<keyword evidence="8" id="KW-0969">Cilium</keyword>
<proteinExistence type="inferred from homology"/>
<evidence type="ECO:0000256" key="6">
    <source>
        <dbReference type="RuleBase" id="RU362062"/>
    </source>
</evidence>
<dbReference type="InterPro" id="IPR006299">
    <property type="entry name" value="FlgC"/>
</dbReference>
<dbReference type="AlphaFoldDB" id="A0A7X6N2C5"/>
<dbReference type="PANTHER" id="PTHR30435">
    <property type="entry name" value="FLAGELLAR PROTEIN"/>
    <property type="match status" value="1"/>
</dbReference>
<evidence type="ECO:0000256" key="1">
    <source>
        <dbReference type="ARBA" id="ARBA00004117"/>
    </source>
</evidence>
<dbReference type="Pfam" id="PF06429">
    <property type="entry name" value="Flg_bbr_C"/>
    <property type="match status" value="1"/>
</dbReference>
<name>A0A7X6N2C5_9LACO</name>
<dbReference type="PROSITE" id="PS00588">
    <property type="entry name" value="FLAGELLA_BB_ROD"/>
    <property type="match status" value="1"/>
</dbReference>
<evidence type="ECO:0000256" key="4">
    <source>
        <dbReference type="ARBA" id="ARBA00023143"/>
    </source>
</evidence>
<evidence type="ECO:0000259" key="7">
    <source>
        <dbReference type="Pfam" id="PF06429"/>
    </source>
</evidence>
<keyword evidence="4 6" id="KW-0975">Bacterial flagellum</keyword>
<evidence type="ECO:0000256" key="3">
    <source>
        <dbReference type="ARBA" id="ARBA00017941"/>
    </source>
</evidence>
<dbReference type="InterPro" id="IPR019776">
    <property type="entry name" value="Flagellar_basal_body_rod_CS"/>
</dbReference>
<comment type="similarity">
    <text evidence="2">Belongs to the flagella basal body rod proteins family.</text>
</comment>
<comment type="caution">
    <text evidence="8">The sequence shown here is derived from an EMBL/GenBank/DDBJ whole genome shotgun (WGS) entry which is preliminary data.</text>
</comment>
<dbReference type="EMBL" id="JAAXPN010000003">
    <property type="protein sequence ID" value="NKZ24022.1"/>
    <property type="molecule type" value="Genomic_DNA"/>
</dbReference>
<dbReference type="GO" id="GO:0030694">
    <property type="term" value="C:bacterial-type flagellum basal body, rod"/>
    <property type="evidence" value="ECO:0007669"/>
    <property type="project" value="UniProtKB-UniRule"/>
</dbReference>
<evidence type="ECO:0000313" key="9">
    <source>
        <dbReference type="Proteomes" id="UP000549765"/>
    </source>
</evidence>
<keyword evidence="8" id="KW-0966">Cell projection</keyword>
<reference evidence="8 9" key="1">
    <citation type="submission" date="2020-04" db="EMBL/GenBank/DDBJ databases">
        <title>MicrobeNet Type strains.</title>
        <authorList>
            <person name="Nicholson A.C."/>
        </authorList>
    </citation>
    <scope>NUCLEOTIDE SEQUENCE [LARGE SCALE GENOMIC DNA]</scope>
    <source>
        <strain evidence="8 9">CCUG 61472</strain>
    </source>
</reference>
<accession>A0A7X6N2C5</accession>
<gene>
    <name evidence="8" type="primary">flgC</name>
    <name evidence="8" type="ORF">HF964_04255</name>
</gene>
<keyword evidence="9" id="KW-1185">Reference proteome</keyword>
<dbReference type="InterPro" id="IPR010930">
    <property type="entry name" value="Flg_bb/hook_C_dom"/>
</dbReference>
<dbReference type="NCBIfam" id="TIGR01395">
    <property type="entry name" value="FlgC"/>
    <property type="match status" value="1"/>
</dbReference>
<comment type="subunit">
    <text evidence="5 6">The basal body constitutes a major portion of the flagellar organelle and consists of four rings (L,P,S, and M) mounted on a central rod. The rod consists of about 26 subunits of FlgG in the distal portion, and FlgB, FlgC and FlgF are thought to build up the proximal portion of the rod with about 6 subunits each.</text>
</comment>
<evidence type="ECO:0000256" key="2">
    <source>
        <dbReference type="ARBA" id="ARBA00009677"/>
    </source>
</evidence>
<feature type="domain" description="Flagellar basal-body/hook protein C-terminal" evidence="7">
    <location>
        <begin position="99"/>
        <end position="143"/>
    </location>
</feature>
<sequence>MSFFNGLNINASGLALNRLQMDVSSTNIANVNTNTTPEGGPYKAKSVAFSENLMASQANLNDPSSAFNSPSYGVKVTGITANQNIKRTYDPTNPNADANGYVAQSNVNLADEMVKMIQAQRSYEANVSATEMNKSILQKALQISLNG</sequence>
<protein>
    <recommendedName>
        <fullName evidence="3 6">Flagellar basal-body rod protein FlgC</fullName>
    </recommendedName>
</protein>
<keyword evidence="8" id="KW-0282">Flagellum</keyword>
<dbReference type="Proteomes" id="UP000549765">
    <property type="component" value="Unassembled WGS sequence"/>
</dbReference>
<organism evidence="8 9">
    <name type="scientific">Periweissella fabalis</name>
    <dbReference type="NCBI Taxonomy" id="1070421"/>
    <lineage>
        <taxon>Bacteria</taxon>
        <taxon>Bacillati</taxon>
        <taxon>Bacillota</taxon>
        <taxon>Bacilli</taxon>
        <taxon>Lactobacillales</taxon>
        <taxon>Lactobacillaceae</taxon>
        <taxon>Periweissella</taxon>
    </lineage>
</organism>
<dbReference type="PANTHER" id="PTHR30435:SF2">
    <property type="entry name" value="FLAGELLAR BASAL-BODY ROD PROTEIN FLGC"/>
    <property type="match status" value="1"/>
</dbReference>